<reference evidence="1 2" key="1">
    <citation type="submission" date="2018-11" db="EMBL/GenBank/DDBJ databases">
        <title>Deinococcus shelandsis sp. nov., isolated from South Shetland Islands soil of Antarctica.</title>
        <authorList>
            <person name="Tian J."/>
        </authorList>
    </citation>
    <scope>NUCLEOTIDE SEQUENCE [LARGE SCALE GENOMIC DNA]</scope>
    <source>
        <strain evidence="1 2">S14-83T</strain>
    </source>
</reference>
<dbReference type="Pfam" id="PF02082">
    <property type="entry name" value="Rrf2"/>
    <property type="match status" value="1"/>
</dbReference>
<organism evidence="1 2">
    <name type="scientific">Deinococcus psychrotolerans</name>
    <dbReference type="NCBI Taxonomy" id="2489213"/>
    <lineage>
        <taxon>Bacteria</taxon>
        <taxon>Thermotogati</taxon>
        <taxon>Deinococcota</taxon>
        <taxon>Deinococci</taxon>
        <taxon>Deinococcales</taxon>
        <taxon>Deinococcaceae</taxon>
        <taxon>Deinococcus</taxon>
    </lineage>
</organism>
<gene>
    <name evidence="1" type="ORF">EHF33_10885</name>
</gene>
<dbReference type="InterPro" id="IPR036388">
    <property type="entry name" value="WH-like_DNA-bd_sf"/>
</dbReference>
<protein>
    <submittedName>
        <fullName evidence="1">Rrf2 family transcriptional regulator</fullName>
    </submittedName>
</protein>
<evidence type="ECO:0000313" key="1">
    <source>
        <dbReference type="EMBL" id="AZI43180.1"/>
    </source>
</evidence>
<dbReference type="InterPro" id="IPR000944">
    <property type="entry name" value="Tscrpt_reg_Rrf2"/>
</dbReference>
<accession>A0A3G8YEB6</accession>
<sequence length="172" mass="18517">MTVSSRFSVASHVLALLSLYPEQAMSSEKLACSVGVNPVIVRGISSMMRRAGLVCSQQGVTGLKLARAADQISLLDIYQAVQPPERLIALHEHPSQDCTVGRHIQAALGQICAEAQAALEARLAQTSLAALAQELHQMELGNLKLGDLELNQLKQSLRHIDNMGRIQDVSAD</sequence>
<dbReference type="Proteomes" id="UP000276417">
    <property type="component" value="Chromosome 1"/>
</dbReference>
<dbReference type="Gene3D" id="1.10.10.10">
    <property type="entry name" value="Winged helix-like DNA-binding domain superfamily/Winged helix DNA-binding domain"/>
    <property type="match status" value="1"/>
</dbReference>
<dbReference type="RefSeq" id="WP_124871223.1">
    <property type="nucleotide sequence ID" value="NZ_CP034183.1"/>
</dbReference>
<dbReference type="InterPro" id="IPR036390">
    <property type="entry name" value="WH_DNA-bd_sf"/>
</dbReference>
<proteinExistence type="predicted"/>
<dbReference type="OrthoDB" id="213028at2"/>
<dbReference type="AlphaFoldDB" id="A0A3G8YEB6"/>
<dbReference type="PANTHER" id="PTHR33221">
    <property type="entry name" value="WINGED HELIX-TURN-HELIX TRANSCRIPTIONAL REGULATOR, RRF2 FAMILY"/>
    <property type="match status" value="1"/>
</dbReference>
<dbReference type="KEGG" id="dph:EHF33_10885"/>
<name>A0A3G8YEB6_9DEIO</name>
<evidence type="ECO:0000313" key="2">
    <source>
        <dbReference type="Proteomes" id="UP000276417"/>
    </source>
</evidence>
<keyword evidence="2" id="KW-1185">Reference proteome</keyword>
<dbReference type="PANTHER" id="PTHR33221:SF15">
    <property type="entry name" value="HTH-TYPE TRANSCRIPTIONAL REGULATOR YWGB-RELATED"/>
    <property type="match status" value="1"/>
</dbReference>
<dbReference type="PROSITE" id="PS51197">
    <property type="entry name" value="HTH_RRF2_2"/>
    <property type="match status" value="1"/>
</dbReference>
<dbReference type="GO" id="GO:0003700">
    <property type="term" value="F:DNA-binding transcription factor activity"/>
    <property type="evidence" value="ECO:0007669"/>
    <property type="project" value="TreeGrafter"/>
</dbReference>
<dbReference type="EMBL" id="CP034183">
    <property type="protein sequence ID" value="AZI43180.1"/>
    <property type="molecule type" value="Genomic_DNA"/>
</dbReference>
<dbReference type="GO" id="GO:0005829">
    <property type="term" value="C:cytosol"/>
    <property type="evidence" value="ECO:0007669"/>
    <property type="project" value="TreeGrafter"/>
</dbReference>
<dbReference type="SUPFAM" id="SSF46785">
    <property type="entry name" value="Winged helix' DNA-binding domain"/>
    <property type="match status" value="1"/>
</dbReference>